<dbReference type="InterPro" id="IPR052158">
    <property type="entry name" value="INH-QAR"/>
</dbReference>
<dbReference type="SUPFAM" id="SSF52317">
    <property type="entry name" value="Class I glutamine amidotransferase-like"/>
    <property type="match status" value="1"/>
</dbReference>
<keyword evidence="2" id="KW-0456">Lyase</keyword>
<dbReference type="Pfam" id="PF01965">
    <property type="entry name" value="DJ-1_PfpI"/>
    <property type="match status" value="1"/>
</dbReference>
<dbReference type="InterPro" id="IPR029062">
    <property type="entry name" value="Class_I_gatase-like"/>
</dbReference>
<protein>
    <submittedName>
        <fullName evidence="2">DJ-1/PfpI family protein</fullName>
        <ecNumber evidence="2">4.2.1.-</ecNumber>
    </submittedName>
</protein>
<gene>
    <name evidence="2" type="ORF">ACJDT4_16810</name>
</gene>
<dbReference type="Proteomes" id="UP001623592">
    <property type="component" value="Unassembled WGS sequence"/>
</dbReference>
<dbReference type="PANTHER" id="PTHR43130">
    <property type="entry name" value="ARAC-FAMILY TRANSCRIPTIONAL REGULATOR"/>
    <property type="match status" value="1"/>
</dbReference>
<evidence type="ECO:0000259" key="1">
    <source>
        <dbReference type="Pfam" id="PF01965"/>
    </source>
</evidence>
<name>A0ABW8TKR6_9CLOT</name>
<dbReference type="EMBL" id="JBJIAA010000014">
    <property type="protein sequence ID" value="MFL0252083.1"/>
    <property type="molecule type" value="Genomic_DNA"/>
</dbReference>
<dbReference type="GO" id="GO:0016829">
    <property type="term" value="F:lyase activity"/>
    <property type="evidence" value="ECO:0007669"/>
    <property type="project" value="UniProtKB-KW"/>
</dbReference>
<dbReference type="RefSeq" id="WP_406788734.1">
    <property type="nucleotide sequence ID" value="NZ_JBJIAA010000014.1"/>
</dbReference>
<dbReference type="CDD" id="cd03139">
    <property type="entry name" value="GATase1_PfpI_2"/>
    <property type="match status" value="1"/>
</dbReference>
<evidence type="ECO:0000313" key="3">
    <source>
        <dbReference type="Proteomes" id="UP001623592"/>
    </source>
</evidence>
<organism evidence="2 3">
    <name type="scientific">Clostridium neuense</name>
    <dbReference type="NCBI Taxonomy" id="1728934"/>
    <lineage>
        <taxon>Bacteria</taxon>
        <taxon>Bacillati</taxon>
        <taxon>Bacillota</taxon>
        <taxon>Clostridia</taxon>
        <taxon>Eubacteriales</taxon>
        <taxon>Clostridiaceae</taxon>
        <taxon>Clostridium</taxon>
    </lineage>
</organism>
<dbReference type="EC" id="4.2.1.-" evidence="2"/>
<comment type="caution">
    <text evidence="2">The sequence shown here is derived from an EMBL/GenBank/DDBJ whole genome shotgun (WGS) entry which is preliminary data.</text>
</comment>
<dbReference type="PANTHER" id="PTHR43130:SF15">
    <property type="entry name" value="THIJ_PFPI FAMILY PROTEIN (AFU_ORTHOLOGUE AFUA_5G14240)"/>
    <property type="match status" value="1"/>
</dbReference>
<feature type="domain" description="DJ-1/PfpI" evidence="1">
    <location>
        <begin position="3"/>
        <end position="163"/>
    </location>
</feature>
<accession>A0ABW8TKR6</accession>
<dbReference type="InterPro" id="IPR002818">
    <property type="entry name" value="DJ-1/PfpI"/>
</dbReference>
<reference evidence="2 3" key="1">
    <citation type="submission" date="2024-11" db="EMBL/GenBank/DDBJ databases">
        <authorList>
            <person name="Heng Y.C."/>
            <person name="Lim A.C.H."/>
            <person name="Lee J.K.Y."/>
            <person name="Kittelmann S."/>
        </authorList>
    </citation>
    <scope>NUCLEOTIDE SEQUENCE [LARGE SCALE GENOMIC DNA]</scope>
    <source>
        <strain evidence="2 3">WILCCON 0114</strain>
    </source>
</reference>
<evidence type="ECO:0000313" key="2">
    <source>
        <dbReference type="EMBL" id="MFL0252083.1"/>
    </source>
</evidence>
<dbReference type="Gene3D" id="3.40.50.880">
    <property type="match status" value="1"/>
</dbReference>
<keyword evidence="3" id="KW-1185">Reference proteome</keyword>
<sequence length="199" mass="22022">MDINILLFSDFETLDVFGPVEVLGRLEGYKLRYFSVNGGTVISRQGTEVITEKLEEADFSGILLVPGGQGTRSLVNDNVFIERLKEVAVKSTYCLTVCTGSALLAKTNLLNDKKATSNKRAFEWVKSLNTNVNWQPCARWVVDGKFYTSSGVSAGIDMALGFVADRIGEGKAKEIAHSIEYVWNLDRDNDLFAKLEVVK</sequence>
<proteinExistence type="predicted"/>